<gene>
    <name evidence="2" type="ORF">BED47_13070</name>
</gene>
<evidence type="ECO:0000313" key="2">
    <source>
        <dbReference type="EMBL" id="ODG90255.1"/>
    </source>
</evidence>
<sequence>MGVGVKLVKNDLKYAEQVFKLSSDPGVKDVLGIKVDRIEDTIGFISYIVQQELDGKVINRIILNEQDEVVGITSLKHIDRGDGICHIGTWIGVPFWGQGYNEASKIEILKIAFNELKMDYVFAGAKASNIRSRRAQEKLAFMTIGVEKEFPKELAIIEKEAKTKCELNVVKREDFANFLTSHII</sequence>
<name>A0ABX2ZKL2_9BACI</name>
<comment type="caution">
    <text evidence="2">The sequence shown here is derived from an EMBL/GenBank/DDBJ whole genome shotgun (WGS) entry which is preliminary data.</text>
</comment>
<dbReference type="PANTHER" id="PTHR43792">
    <property type="entry name" value="GNAT FAMILY, PUTATIVE (AFU_ORTHOLOGUE AFUA_3G00765)-RELATED-RELATED"/>
    <property type="match status" value="1"/>
</dbReference>
<dbReference type="InterPro" id="IPR051531">
    <property type="entry name" value="N-acetyltransferase"/>
</dbReference>
<evidence type="ECO:0000313" key="3">
    <source>
        <dbReference type="Proteomes" id="UP000094580"/>
    </source>
</evidence>
<organism evidence="2 3">
    <name type="scientific">Gottfriedia luciferensis</name>
    <dbReference type="NCBI Taxonomy" id="178774"/>
    <lineage>
        <taxon>Bacteria</taxon>
        <taxon>Bacillati</taxon>
        <taxon>Bacillota</taxon>
        <taxon>Bacilli</taxon>
        <taxon>Bacillales</taxon>
        <taxon>Bacillaceae</taxon>
        <taxon>Gottfriedia</taxon>
    </lineage>
</organism>
<reference evidence="2 3" key="1">
    <citation type="submission" date="2016-07" db="EMBL/GenBank/DDBJ databases">
        <authorList>
            <person name="Townsley L."/>
            <person name="Shank E.A."/>
        </authorList>
    </citation>
    <scope>NUCLEOTIDE SEQUENCE [LARGE SCALE GENOMIC DNA]</scope>
    <source>
        <strain evidence="2 3">CH01</strain>
    </source>
</reference>
<dbReference type="PANTHER" id="PTHR43792:SF1">
    <property type="entry name" value="N-ACETYLTRANSFERASE DOMAIN-CONTAINING PROTEIN"/>
    <property type="match status" value="1"/>
</dbReference>
<feature type="domain" description="N-acetyltransferase" evidence="1">
    <location>
        <begin position="14"/>
        <end position="141"/>
    </location>
</feature>
<accession>A0ABX2ZKL2</accession>
<dbReference type="Pfam" id="PF13302">
    <property type="entry name" value="Acetyltransf_3"/>
    <property type="match status" value="1"/>
</dbReference>
<protein>
    <submittedName>
        <fullName evidence="2">GNAT family N-acetyltransferase</fullName>
    </submittedName>
</protein>
<keyword evidence="3" id="KW-1185">Reference proteome</keyword>
<evidence type="ECO:0000259" key="1">
    <source>
        <dbReference type="Pfam" id="PF13302"/>
    </source>
</evidence>
<dbReference type="Gene3D" id="3.40.630.30">
    <property type="match status" value="1"/>
</dbReference>
<dbReference type="SUPFAM" id="SSF55729">
    <property type="entry name" value="Acyl-CoA N-acyltransferases (Nat)"/>
    <property type="match status" value="1"/>
</dbReference>
<dbReference type="Proteomes" id="UP000094580">
    <property type="component" value="Unassembled WGS sequence"/>
</dbReference>
<dbReference type="InterPro" id="IPR000182">
    <property type="entry name" value="GNAT_dom"/>
</dbReference>
<dbReference type="EMBL" id="MDKC01000035">
    <property type="protein sequence ID" value="ODG90255.1"/>
    <property type="molecule type" value="Genomic_DNA"/>
</dbReference>
<dbReference type="RefSeq" id="WP_069035136.1">
    <property type="nucleotide sequence ID" value="NZ_MDKC01000035.1"/>
</dbReference>
<proteinExistence type="predicted"/>
<dbReference type="InterPro" id="IPR016181">
    <property type="entry name" value="Acyl_CoA_acyltransferase"/>
</dbReference>